<sequence>MASQFFLLVFFLFNLASIHGKFSFFTTWVLAFILFFKESCDTVYHFSMTGEQIMLEDGYVVTTVMDGHKLNVNPHAVQLRSSDLVVLDSSKSVFYTLPFPISQDGVMVKRLSGSGDKGYIDGEPGLARFNKPKSFTVDLRGNVYVADQLNHAVRKISSSGMTTTIAGNYSQTGRQDGPGNTATFSSDFEVLFVPQLCALLISDHGNQLLRQVGLKQEDCILGSQSALGAVKFWVLGLVLSCLFGLATGFAIRPYVIPHVSVNNIHSLPQDQSPWTLLLTQFFRQEGVRPLHFSKTWKHCLFNLASLIPRSCCDVRNAIASSRLYVLSERLLCPSLSHLSLMFRINTVGSEVLNKDFLSLMDSDVSSHKVGKSQVYADQLKDLIDFNVQSQSSSSMSNILKLGEGGQDRCDASLDGYGRINDMIQANVMGFGELAKETTPVDVPLVGSLGLVKRR</sequence>
<evidence type="ECO:0008006" key="4">
    <source>
        <dbReference type="Google" id="ProtNLM"/>
    </source>
</evidence>
<name>A0A8X7XWM6_POPTO</name>
<dbReference type="AlphaFoldDB" id="A0A8X7XWM6"/>
<protein>
    <recommendedName>
        <fullName evidence="4">NHL domain-containing protein</fullName>
    </recommendedName>
</protein>
<dbReference type="Proteomes" id="UP000886885">
    <property type="component" value="Chromosome 17D"/>
</dbReference>
<dbReference type="PANTHER" id="PTHR13833">
    <property type="match status" value="1"/>
</dbReference>
<dbReference type="EMBL" id="JAAWWB010000034">
    <property type="protein sequence ID" value="KAG6742088.1"/>
    <property type="molecule type" value="Genomic_DNA"/>
</dbReference>
<accession>A0A8X7XWM6</accession>
<comment type="caution">
    <text evidence="2">The sequence shown here is derived from an EMBL/GenBank/DDBJ whole genome shotgun (WGS) entry which is preliminary data.</text>
</comment>
<evidence type="ECO:0000313" key="2">
    <source>
        <dbReference type="EMBL" id="KAG6742088.1"/>
    </source>
</evidence>
<keyword evidence="1" id="KW-0732">Signal</keyword>
<keyword evidence="3" id="KW-1185">Reference proteome</keyword>
<organism evidence="2 3">
    <name type="scientific">Populus tomentosa</name>
    <name type="common">Chinese white poplar</name>
    <dbReference type="NCBI Taxonomy" id="118781"/>
    <lineage>
        <taxon>Eukaryota</taxon>
        <taxon>Viridiplantae</taxon>
        <taxon>Streptophyta</taxon>
        <taxon>Embryophyta</taxon>
        <taxon>Tracheophyta</taxon>
        <taxon>Spermatophyta</taxon>
        <taxon>Magnoliopsida</taxon>
        <taxon>eudicotyledons</taxon>
        <taxon>Gunneridae</taxon>
        <taxon>Pentapetalae</taxon>
        <taxon>rosids</taxon>
        <taxon>fabids</taxon>
        <taxon>Malpighiales</taxon>
        <taxon>Salicaceae</taxon>
        <taxon>Saliceae</taxon>
        <taxon>Populus</taxon>
    </lineage>
</organism>
<dbReference type="PANTHER" id="PTHR13833:SF71">
    <property type="entry name" value="NHL DOMAIN-CONTAINING PROTEIN"/>
    <property type="match status" value="1"/>
</dbReference>
<feature type="chain" id="PRO_5036466223" description="NHL domain-containing protein" evidence="1">
    <location>
        <begin position="21"/>
        <end position="454"/>
    </location>
</feature>
<reference evidence="2" key="1">
    <citation type="journal article" date="2020" name="bioRxiv">
        <title>Hybrid origin of Populus tomentosa Carr. identified through genome sequencing and phylogenomic analysis.</title>
        <authorList>
            <person name="An X."/>
            <person name="Gao K."/>
            <person name="Chen Z."/>
            <person name="Li J."/>
            <person name="Yang X."/>
            <person name="Yang X."/>
            <person name="Zhou J."/>
            <person name="Guo T."/>
            <person name="Zhao T."/>
            <person name="Huang S."/>
            <person name="Miao D."/>
            <person name="Khan W.U."/>
            <person name="Rao P."/>
            <person name="Ye M."/>
            <person name="Lei B."/>
            <person name="Liao W."/>
            <person name="Wang J."/>
            <person name="Ji L."/>
            <person name="Li Y."/>
            <person name="Guo B."/>
            <person name="Mustafa N.S."/>
            <person name="Li S."/>
            <person name="Yun Q."/>
            <person name="Keller S.R."/>
            <person name="Mao J."/>
            <person name="Zhang R."/>
            <person name="Strauss S.H."/>
        </authorList>
    </citation>
    <scope>NUCLEOTIDE SEQUENCE</scope>
    <source>
        <strain evidence="2">GM15</strain>
        <tissue evidence="2">Leaf</tissue>
    </source>
</reference>
<evidence type="ECO:0000313" key="3">
    <source>
        <dbReference type="Proteomes" id="UP000886885"/>
    </source>
</evidence>
<proteinExistence type="predicted"/>
<evidence type="ECO:0000256" key="1">
    <source>
        <dbReference type="SAM" id="SignalP"/>
    </source>
</evidence>
<feature type="signal peptide" evidence="1">
    <location>
        <begin position="1"/>
        <end position="20"/>
    </location>
</feature>
<gene>
    <name evidence="2" type="ORF">POTOM_055374</name>
</gene>
<dbReference type="OrthoDB" id="342730at2759"/>